<protein>
    <submittedName>
        <fullName evidence="1">Uncharacterized protein</fullName>
    </submittedName>
</protein>
<sequence length="53" mass="6330">MKMIYILKCPSCGNTEFEKLEMKEMFWCNCCGEELHKNELEIEEVKVQIKITD</sequence>
<dbReference type="SUPFAM" id="SSF57783">
    <property type="entry name" value="Zinc beta-ribbon"/>
    <property type="match status" value="1"/>
</dbReference>
<name>A0A133MSR5_CLOPF</name>
<dbReference type="AlphaFoldDB" id="A0A133MSR5"/>
<proteinExistence type="predicted"/>
<gene>
    <name evidence="1" type="ORF">HMPREF3222_02741</name>
</gene>
<reference evidence="1 2" key="1">
    <citation type="submission" date="2016-01" db="EMBL/GenBank/DDBJ databases">
        <authorList>
            <person name="Oliw E.H."/>
        </authorList>
    </citation>
    <scope>NUCLEOTIDE SEQUENCE [LARGE SCALE GENOMIC DNA]</scope>
    <source>
        <strain evidence="1 2">MJR7757A</strain>
    </source>
</reference>
<evidence type="ECO:0000313" key="2">
    <source>
        <dbReference type="Proteomes" id="UP000070646"/>
    </source>
</evidence>
<dbReference type="PATRIC" id="fig|1502.174.peg.2765"/>
<dbReference type="EMBL" id="LRPU01000176">
    <property type="protein sequence ID" value="KXA07081.1"/>
    <property type="molecule type" value="Genomic_DNA"/>
</dbReference>
<comment type="caution">
    <text evidence="1">The sequence shown here is derived from an EMBL/GenBank/DDBJ whole genome shotgun (WGS) entry which is preliminary data.</text>
</comment>
<accession>A0A133MSR5</accession>
<evidence type="ECO:0000313" key="1">
    <source>
        <dbReference type="EMBL" id="KXA07081.1"/>
    </source>
</evidence>
<dbReference type="Proteomes" id="UP000070646">
    <property type="component" value="Unassembled WGS sequence"/>
</dbReference>
<organism evidence="1 2">
    <name type="scientific">Clostridium perfringens</name>
    <dbReference type="NCBI Taxonomy" id="1502"/>
    <lineage>
        <taxon>Bacteria</taxon>
        <taxon>Bacillati</taxon>
        <taxon>Bacillota</taxon>
        <taxon>Clostridia</taxon>
        <taxon>Eubacteriales</taxon>
        <taxon>Clostridiaceae</taxon>
        <taxon>Clostridium</taxon>
    </lineage>
</organism>